<dbReference type="PIRSF" id="PIRSF007487">
    <property type="entry name" value="Competence-induced_CoiA_bac"/>
    <property type="match status" value="1"/>
</dbReference>
<evidence type="ECO:0000259" key="1">
    <source>
        <dbReference type="Pfam" id="PF06054"/>
    </source>
</evidence>
<dbReference type="RefSeq" id="WP_191702169.1">
    <property type="nucleotide sequence ID" value="NZ_JACSPW010000001.1"/>
</dbReference>
<dbReference type="InterPro" id="IPR021176">
    <property type="entry name" value="Competence-induced_CoiA"/>
</dbReference>
<protein>
    <recommendedName>
        <fullName evidence="5">Competence protein CoiA</fullName>
    </recommendedName>
</protein>
<dbReference type="InterPro" id="IPR057253">
    <property type="entry name" value="CoiA-like_N"/>
</dbReference>
<feature type="domain" description="Competence protein CoiA nuclease-like" evidence="1">
    <location>
        <begin position="69"/>
        <end position="222"/>
    </location>
</feature>
<name>A0ABR8XHV4_9BACL</name>
<dbReference type="Pfam" id="PF06054">
    <property type="entry name" value="CoiA_nuc"/>
    <property type="match status" value="1"/>
</dbReference>
<sequence>MLVALTEKQQLLYLTTKLSEQDLQQLKQQRQFYCPQCKEKLLLKAGQIKIPHFAHSKNSNCVSLFSERESAAHLLGKQQLFQLFTKLKLQPMLEPYLPFLGQRPDIFISKKDRQYAIEFQCSPISQELFLQRTKGYLKANITPIWLLHTPQKFQASGIMKISINYFNAQFIQQYKNQYFLLTYDVKSKNFYYMSNLIHINKMQYFAFVKKLPLHQQQFPFLIPEKLPKEVFRQVLTSFRKYRDQYLRPRLMLSKKGVNDRFLRALYELHLTTTNLPVFLGIPVLNTTAFDSFCLEWQVQLFYFMKCHNLIPKTMNRKAIPYFLKWSDMEQTSERKVAVEQYLKILRALNIEQVHEKINLNKLFEVLYDQWVAIG</sequence>
<proteinExistence type="predicted"/>
<evidence type="ECO:0000259" key="2">
    <source>
        <dbReference type="Pfam" id="PF25164"/>
    </source>
</evidence>
<gene>
    <name evidence="3" type="ORF">H9632_00455</name>
</gene>
<reference evidence="3 4" key="1">
    <citation type="submission" date="2020-08" db="EMBL/GenBank/DDBJ databases">
        <title>A Genomic Blueprint of the Chicken Gut Microbiome.</title>
        <authorList>
            <person name="Gilroy R."/>
            <person name="Ravi A."/>
            <person name="Getino M."/>
            <person name="Pursley I."/>
            <person name="Horton D.L."/>
            <person name="Alikhan N.-F."/>
            <person name="Baker D."/>
            <person name="Gharbi K."/>
            <person name="Hall N."/>
            <person name="Watson M."/>
            <person name="Adriaenssens E.M."/>
            <person name="Foster-Nyarko E."/>
            <person name="Jarju S."/>
            <person name="Secka A."/>
            <person name="Antonio M."/>
            <person name="Oren A."/>
            <person name="Chaudhuri R."/>
            <person name="La Ragione R.M."/>
            <person name="Hildebrand F."/>
            <person name="Pallen M.J."/>
        </authorList>
    </citation>
    <scope>NUCLEOTIDE SEQUENCE [LARGE SCALE GENOMIC DNA]</scope>
    <source>
        <strain evidence="3 4">Sa1YVA6</strain>
    </source>
</reference>
<organism evidence="3 4">
    <name type="scientific">Solibacillus merdavium</name>
    <dbReference type="NCBI Taxonomy" id="2762218"/>
    <lineage>
        <taxon>Bacteria</taxon>
        <taxon>Bacillati</taxon>
        <taxon>Bacillota</taxon>
        <taxon>Bacilli</taxon>
        <taxon>Bacillales</taxon>
        <taxon>Caryophanaceae</taxon>
        <taxon>Solibacillus</taxon>
    </lineage>
</organism>
<dbReference type="Pfam" id="PF25164">
    <property type="entry name" value="CoiA_N"/>
    <property type="match status" value="1"/>
</dbReference>
<comment type="caution">
    <text evidence="3">The sequence shown here is derived from an EMBL/GenBank/DDBJ whole genome shotgun (WGS) entry which is preliminary data.</text>
</comment>
<evidence type="ECO:0008006" key="5">
    <source>
        <dbReference type="Google" id="ProtNLM"/>
    </source>
</evidence>
<keyword evidence="4" id="KW-1185">Reference proteome</keyword>
<dbReference type="EMBL" id="JACSPW010000001">
    <property type="protein sequence ID" value="MBD8031516.1"/>
    <property type="molecule type" value="Genomic_DNA"/>
</dbReference>
<accession>A0ABR8XHV4</accession>
<feature type="domain" description="Competence protein CoiA-like N-terminal" evidence="2">
    <location>
        <begin position="17"/>
        <end position="62"/>
    </location>
</feature>
<evidence type="ECO:0000313" key="4">
    <source>
        <dbReference type="Proteomes" id="UP000600565"/>
    </source>
</evidence>
<dbReference type="Proteomes" id="UP000600565">
    <property type="component" value="Unassembled WGS sequence"/>
</dbReference>
<evidence type="ECO:0000313" key="3">
    <source>
        <dbReference type="EMBL" id="MBD8031516.1"/>
    </source>
</evidence>
<dbReference type="InterPro" id="IPR010330">
    <property type="entry name" value="CoiA_nuc"/>
</dbReference>